<name>C6W656_DYAFD</name>
<reference evidence="3 4" key="1">
    <citation type="journal article" date="2009" name="Stand. Genomic Sci.">
        <title>Complete genome sequence of Dyadobacter fermentans type strain (NS114).</title>
        <authorList>
            <person name="Lang E."/>
            <person name="Lapidus A."/>
            <person name="Chertkov O."/>
            <person name="Brettin T."/>
            <person name="Detter J.C."/>
            <person name="Han C."/>
            <person name="Copeland A."/>
            <person name="Glavina Del Rio T."/>
            <person name="Nolan M."/>
            <person name="Chen F."/>
            <person name="Lucas S."/>
            <person name="Tice H."/>
            <person name="Cheng J.F."/>
            <person name="Land M."/>
            <person name="Hauser L."/>
            <person name="Chang Y.J."/>
            <person name="Jeffries C.D."/>
            <person name="Kopitz M."/>
            <person name="Bruce D."/>
            <person name="Goodwin L."/>
            <person name="Pitluck S."/>
            <person name="Ovchinnikova G."/>
            <person name="Pati A."/>
            <person name="Ivanova N."/>
            <person name="Mavrommatis K."/>
            <person name="Chen A."/>
            <person name="Palaniappan K."/>
            <person name="Chain P."/>
            <person name="Bristow J."/>
            <person name="Eisen J.A."/>
            <person name="Markowitz V."/>
            <person name="Hugenholtz P."/>
            <person name="Goker M."/>
            <person name="Rohde M."/>
            <person name="Kyrpides N.C."/>
            <person name="Klenk H.P."/>
        </authorList>
    </citation>
    <scope>NUCLEOTIDE SEQUENCE [LARGE SCALE GENOMIC DNA]</scope>
    <source>
        <strain evidence="4">ATCC 700827 / DSM 18053 / CIP 107007 / KCTC 52180 / NS114</strain>
    </source>
</reference>
<sequence>MSAFLDYLLKLSVSFGLIALFYQFVLRKLTFYNANRHYLLLYSALCFIIPHININTVIEQAPATLPARTFVQSVPTITQAQAPAIVVPPPVAESPAGPTPTDWIAMLWISGMVVMVSRLCMHIRSYRRIKAESWLVSDDGVRIYHFDLEISPFSFGNSIFYNPTLHQPDELQDMILHEYIHVRQWHSVDVIWSEILCIINWYNPFVWLIRSAIRQNLEYIADEKVLENHPDTKAYQYLLLKTAVGAEFSLVNQFGYHSLKQRIVMMNKNASPRILLACFLFTLPLLAVMLAAFRVDQPKPAPVKRIFMRQWQSDKKTVSSRKPKDHIHLAGLLFDASTGKPLDREMLTVTHDDLTVKTIMTDEDGYYFAEVPVKMEKGVMHSYEVKYLSKGRERSIAGQTYQQDYVWGDGFNVTFLTTQGPPASLSNHYYIPTKPFYDKYEPRRARSELKAYLLQNLRPFRDEVALKMDFQRTHRFPKDVITLYKGGYFDRKKELVGYEGETKLYLNGKEVTHREVNAAFKSYPYMLSWDQERRAPSMVGICTQIVYLTCPIHRDAPPAALVKGNVEVLDAPSFDPGRLQTEPYMLDGFRQVYGASSNLMPEKHEIKRIMLLKGRLARYYDPALDRIWWIETRPVAEVFERPDFARR</sequence>
<evidence type="ECO:0000313" key="4">
    <source>
        <dbReference type="Proteomes" id="UP000002011"/>
    </source>
</evidence>
<keyword evidence="1" id="KW-0812">Transmembrane</keyword>
<evidence type="ECO:0000259" key="2">
    <source>
        <dbReference type="Pfam" id="PF05569"/>
    </source>
</evidence>
<proteinExistence type="predicted"/>
<evidence type="ECO:0000313" key="3">
    <source>
        <dbReference type="EMBL" id="ACT92536.1"/>
    </source>
</evidence>
<accession>C6W656</accession>
<dbReference type="CDD" id="cd07341">
    <property type="entry name" value="M56_BlaR1_MecR1_like"/>
    <property type="match status" value="1"/>
</dbReference>
<dbReference type="EMBL" id="CP001619">
    <property type="protein sequence ID" value="ACT92536.1"/>
    <property type="molecule type" value="Genomic_DNA"/>
</dbReference>
<dbReference type="PANTHER" id="PTHR34978:SF3">
    <property type="entry name" value="SLR0241 PROTEIN"/>
    <property type="match status" value="1"/>
</dbReference>
<dbReference type="PANTHER" id="PTHR34978">
    <property type="entry name" value="POSSIBLE SENSOR-TRANSDUCER PROTEIN BLAR"/>
    <property type="match status" value="1"/>
</dbReference>
<evidence type="ECO:0000256" key="1">
    <source>
        <dbReference type="SAM" id="Phobius"/>
    </source>
</evidence>
<feature type="transmembrane region" description="Helical" evidence="1">
    <location>
        <begin position="274"/>
        <end position="293"/>
    </location>
</feature>
<feature type="transmembrane region" description="Helical" evidence="1">
    <location>
        <begin position="103"/>
        <end position="121"/>
    </location>
</feature>
<feature type="transmembrane region" description="Helical" evidence="1">
    <location>
        <begin position="38"/>
        <end position="58"/>
    </location>
</feature>
<dbReference type="AlphaFoldDB" id="C6W656"/>
<dbReference type="InterPro" id="IPR052173">
    <property type="entry name" value="Beta-lactam_resp_regulator"/>
</dbReference>
<keyword evidence="4" id="KW-1185">Reference proteome</keyword>
<dbReference type="Pfam" id="PF05569">
    <property type="entry name" value="Peptidase_M56"/>
    <property type="match status" value="1"/>
</dbReference>
<dbReference type="eggNOG" id="COG4219">
    <property type="taxonomic scope" value="Bacteria"/>
</dbReference>
<dbReference type="Proteomes" id="UP000002011">
    <property type="component" value="Chromosome"/>
</dbReference>
<organism evidence="3 4">
    <name type="scientific">Dyadobacter fermentans (strain ATCC 700827 / DSM 18053 / CIP 107007 / KCTC 52180 / NS114)</name>
    <dbReference type="NCBI Taxonomy" id="471854"/>
    <lineage>
        <taxon>Bacteria</taxon>
        <taxon>Pseudomonadati</taxon>
        <taxon>Bacteroidota</taxon>
        <taxon>Cytophagia</taxon>
        <taxon>Cytophagales</taxon>
        <taxon>Spirosomataceae</taxon>
        <taxon>Dyadobacter</taxon>
    </lineage>
</organism>
<keyword evidence="1" id="KW-0472">Membrane</keyword>
<dbReference type="KEGG" id="dfe:Dfer_1288"/>
<dbReference type="OrthoDB" id="1522859at2"/>
<keyword evidence="1" id="KW-1133">Transmembrane helix</keyword>
<dbReference type="RefSeq" id="WP_015810790.1">
    <property type="nucleotide sequence ID" value="NC_013037.1"/>
</dbReference>
<feature type="domain" description="Peptidase M56" evidence="2">
    <location>
        <begin position="22"/>
        <end position="265"/>
    </location>
</feature>
<dbReference type="HOGENOM" id="CLU_423200_0_0_10"/>
<feature type="transmembrane region" description="Helical" evidence="1">
    <location>
        <begin position="7"/>
        <end position="26"/>
    </location>
</feature>
<dbReference type="InterPro" id="IPR008756">
    <property type="entry name" value="Peptidase_M56"/>
</dbReference>
<dbReference type="STRING" id="471854.Dfer_1288"/>
<protein>
    <submittedName>
        <fullName evidence="3">Peptidase M56 BlaR1</fullName>
    </submittedName>
</protein>
<gene>
    <name evidence="3" type="ordered locus">Dfer_1288</name>
</gene>